<comment type="caution">
    <text evidence="8">The sequence shown here is derived from an EMBL/GenBank/DDBJ whole genome shotgun (WGS) entry which is preliminary data.</text>
</comment>
<dbReference type="RefSeq" id="WP_006302543.1">
    <property type="nucleotide sequence ID" value="NZ_ACGK02000001.1"/>
</dbReference>
<keyword evidence="1 6" id="KW-0328">Glycosyltransferase</keyword>
<feature type="binding site" evidence="6">
    <location>
        <position position="160"/>
    </location>
    <ligand>
        <name>substrate</name>
    </ligand>
</feature>
<feature type="region of interest" description="RNA binding" evidence="6">
    <location>
        <begin position="262"/>
        <end position="268"/>
    </location>
</feature>
<dbReference type="eggNOG" id="COG0343">
    <property type="taxonomic scope" value="Bacteria"/>
</dbReference>
<evidence type="ECO:0000313" key="8">
    <source>
        <dbReference type="EMBL" id="EGF23446.1"/>
    </source>
</evidence>
<dbReference type="NCBIfam" id="TIGR00430">
    <property type="entry name" value="Q_tRNA_tgt"/>
    <property type="match status" value="1"/>
</dbReference>
<dbReference type="AlphaFoldDB" id="F1T402"/>
<keyword evidence="4 6" id="KW-0479">Metal-binding</keyword>
<dbReference type="Proteomes" id="UP000005947">
    <property type="component" value="Unassembled WGS sequence"/>
</dbReference>
<evidence type="ECO:0000256" key="1">
    <source>
        <dbReference type="ARBA" id="ARBA00022676"/>
    </source>
</evidence>
<keyword evidence="5 6" id="KW-0862">Zinc</keyword>
<sequence>MSISSSDTCDSSKWFTYDLIAEDPTTHARAGVFHTPHGDIPTPIFMPVGTKAAIKGLLPQTVNDLGAKIILANTYHLAMRPGEDLIAEAGGLHSFMHWNKPILTDSGGFQVFSHSEFVKLSDEGVRFKVVDYDGSYVFWTPEKNMEIAQKLGADIVMQLDQCPGYPASDAYVRRAVDLSSAWAQRCFEAHTKKDQALFGIVQGGMNLDLRKLSIERLESIADFPGYGIGGYSVGEDHETMFESLAPLVSEYMPRHKPRYLMGVGNPTTLVRAVACGVDMFDCVLPTRTARMGTAFSHEGRLNLKNAAHIHAHVPLDELCTCPVCSEGYTRSYLNHLVRQHEMNAAILLSMHNIYFLLDCMRQARQAIIEGRYKAFLDTWMQYPTAQDGRMQNYRMNHGE</sequence>
<dbReference type="PANTHER" id="PTHR43530:SF1">
    <property type="entry name" value="QUEUINE TRNA-RIBOSYLTRANSFERASE CATALYTIC SUBUNIT 1"/>
    <property type="match status" value="1"/>
</dbReference>
<keyword evidence="2 6" id="KW-0808">Transferase</keyword>
<dbReference type="UniPathway" id="UPA00392"/>
<dbReference type="SUPFAM" id="SSF51713">
    <property type="entry name" value="tRNA-guanine transglycosylase"/>
    <property type="match status" value="1"/>
</dbReference>
<dbReference type="PANTHER" id="PTHR43530">
    <property type="entry name" value="QUEUINE TRNA-RIBOSYLTRANSFERASE CATALYTIC SUBUNIT 1"/>
    <property type="match status" value="1"/>
</dbReference>
<dbReference type="GO" id="GO:0008479">
    <property type="term" value="F:tRNA-guanosine(34) queuine transglycosylase activity"/>
    <property type="evidence" value="ECO:0007669"/>
    <property type="project" value="UniProtKB-UniRule"/>
</dbReference>
<dbReference type="Pfam" id="PF01702">
    <property type="entry name" value="TGT"/>
    <property type="match status" value="1"/>
</dbReference>
<reference evidence="8 9" key="1">
    <citation type="submission" date="2011-02" db="EMBL/GenBank/DDBJ databases">
        <authorList>
            <person name="Muzny D."/>
            <person name="Qin X."/>
            <person name="Buhay C."/>
            <person name="Dugan-Rocha S."/>
            <person name="Ding Y."/>
            <person name="Chen G."/>
            <person name="Hawes A."/>
            <person name="Holder M."/>
            <person name="Jhangiani S."/>
            <person name="Johnson A."/>
            <person name="Khan Z."/>
            <person name="Li Z."/>
            <person name="Liu W."/>
            <person name="Liu X."/>
            <person name="Perez L."/>
            <person name="Shen H."/>
            <person name="Wang Q."/>
            <person name="Watt J."/>
            <person name="Xi L."/>
            <person name="Xin Y."/>
            <person name="Zhou J."/>
            <person name="Deng J."/>
            <person name="Jiang H."/>
            <person name="Liu Y."/>
            <person name="Qu J."/>
            <person name="Song X.-Z."/>
            <person name="Zhang L."/>
            <person name="Villasana D."/>
            <person name="Johnson A."/>
            <person name="Liu J."/>
            <person name="Liyanage D."/>
            <person name="Lorensuhewa L."/>
            <person name="Robinson T."/>
            <person name="Song A."/>
            <person name="Song B.-B."/>
            <person name="Dinh H."/>
            <person name="Thornton R."/>
            <person name="Coyle M."/>
            <person name="Francisco L."/>
            <person name="Jackson L."/>
            <person name="Javaid M."/>
            <person name="Korchina V."/>
            <person name="Kovar C."/>
            <person name="Mata R."/>
            <person name="Mathew T."/>
            <person name="Ngo R."/>
            <person name="Nguyen L."/>
            <person name="Nguyen N."/>
            <person name="Okwuonu G."/>
            <person name="Ongeri F."/>
            <person name="Pham C."/>
            <person name="Simmons D."/>
            <person name="Wilczek-Boney K."/>
            <person name="Hale W."/>
            <person name="Jakkamsetti A."/>
            <person name="Pham P."/>
            <person name="Ruth R."/>
            <person name="San Lucas F."/>
            <person name="Warren J."/>
            <person name="Zhang J."/>
            <person name="Zhao Z."/>
            <person name="Zhou C."/>
            <person name="Zhu D."/>
            <person name="Lee S."/>
            <person name="Bess C."/>
            <person name="Blankenburg K."/>
            <person name="Forbes L."/>
            <person name="Fu Q."/>
            <person name="Gubbala S."/>
            <person name="Hirani K."/>
            <person name="Jayaseelan J.C."/>
            <person name="Lara F."/>
            <person name="Munidasa M."/>
            <person name="Palculict T."/>
            <person name="Patil S."/>
            <person name="Pu L.-L."/>
            <person name="Saada N."/>
            <person name="Tang L."/>
            <person name="Weissenberger G."/>
            <person name="Zhu Y."/>
            <person name="Hemphill L."/>
            <person name="Shang Y."/>
            <person name="Youmans B."/>
            <person name="Ayvaz T."/>
            <person name="Ross M."/>
            <person name="Santibanez J."/>
            <person name="Aqrawi P."/>
            <person name="Gross S."/>
            <person name="Joshi V."/>
            <person name="Fowler G."/>
            <person name="Nazareth L."/>
            <person name="Reid J."/>
            <person name="Worley K."/>
            <person name="Petrosino J."/>
            <person name="Highlander S."/>
            <person name="Gibbs R."/>
        </authorList>
    </citation>
    <scope>NUCLEOTIDE SEQUENCE [LARGE SCALE GENOMIC DNA]</scope>
    <source>
        <strain evidence="8 9">DSM 15829</strain>
    </source>
</reference>
<feature type="binding site" evidence="6">
    <location>
        <position position="324"/>
    </location>
    <ligand>
        <name>Zn(2+)</name>
        <dbReference type="ChEBI" id="CHEBI:29105"/>
    </ligand>
</feature>
<feature type="domain" description="tRNA-guanine(15) transglycosylase-like" evidence="7">
    <location>
        <begin position="27"/>
        <end position="381"/>
    </location>
</feature>
<feature type="active site" description="Nucleophile" evidence="6">
    <location>
        <position position="281"/>
    </location>
</feature>
<evidence type="ECO:0000256" key="5">
    <source>
        <dbReference type="ARBA" id="ARBA00022833"/>
    </source>
</evidence>
<comment type="cofactor">
    <cofactor evidence="6">
        <name>Zn(2+)</name>
        <dbReference type="ChEBI" id="CHEBI:29105"/>
    </cofactor>
    <text evidence="6">Binds 1 zinc ion per subunit.</text>
</comment>
<dbReference type="EC" id="2.4.2.29" evidence="6"/>
<comment type="catalytic activity">
    <reaction evidence="6">
        <text>7-aminomethyl-7-carbaguanine + guanosine(34) in tRNA = 7-aminomethyl-7-carbaguanosine(34) in tRNA + guanine</text>
        <dbReference type="Rhea" id="RHEA:24104"/>
        <dbReference type="Rhea" id="RHEA-COMP:10341"/>
        <dbReference type="Rhea" id="RHEA-COMP:10342"/>
        <dbReference type="ChEBI" id="CHEBI:16235"/>
        <dbReference type="ChEBI" id="CHEBI:58703"/>
        <dbReference type="ChEBI" id="CHEBI:74269"/>
        <dbReference type="ChEBI" id="CHEBI:82833"/>
        <dbReference type="EC" id="2.4.2.29"/>
    </reaction>
</comment>
<evidence type="ECO:0000256" key="3">
    <source>
        <dbReference type="ARBA" id="ARBA00022694"/>
    </source>
</evidence>
<feature type="binding site" evidence="6">
    <location>
        <position position="319"/>
    </location>
    <ligand>
        <name>Zn(2+)</name>
        <dbReference type="ChEBI" id="CHEBI:29105"/>
    </ligand>
</feature>
<dbReference type="OrthoDB" id="9805417at2"/>
<evidence type="ECO:0000256" key="2">
    <source>
        <dbReference type="ARBA" id="ARBA00022679"/>
    </source>
</evidence>
<dbReference type="GO" id="GO:0008616">
    <property type="term" value="P:tRNA queuosine(34) biosynthetic process"/>
    <property type="evidence" value="ECO:0007669"/>
    <property type="project" value="UniProtKB-UniRule"/>
</dbReference>
<dbReference type="InterPro" id="IPR036511">
    <property type="entry name" value="TGT-like_sf"/>
</dbReference>
<feature type="region of interest" description="RNA binding; important for wobble base 34 recognition" evidence="6">
    <location>
        <begin position="286"/>
        <end position="290"/>
    </location>
</feature>
<dbReference type="EMBL" id="ACGK02000001">
    <property type="protein sequence ID" value="EGF23446.1"/>
    <property type="molecule type" value="Genomic_DNA"/>
</dbReference>
<name>F1T402_9ACTN</name>
<dbReference type="InterPro" id="IPR002616">
    <property type="entry name" value="tRNA_ribo_trans-like"/>
</dbReference>
<keyword evidence="6" id="KW-0671">Queuosine biosynthesis</keyword>
<comment type="pathway">
    <text evidence="6">tRNA modification; tRNA-queuosine biosynthesis.</text>
</comment>
<accession>F1T402</accession>
<dbReference type="GO" id="GO:0046872">
    <property type="term" value="F:metal ion binding"/>
    <property type="evidence" value="ECO:0007669"/>
    <property type="project" value="UniProtKB-KW"/>
</dbReference>
<feature type="binding site" evidence="6">
    <location>
        <position position="230"/>
    </location>
    <ligand>
        <name>substrate</name>
    </ligand>
</feature>
<dbReference type="InterPro" id="IPR004803">
    <property type="entry name" value="TGT"/>
</dbReference>
<evidence type="ECO:0000256" key="4">
    <source>
        <dbReference type="ARBA" id="ARBA00022723"/>
    </source>
</evidence>
<comment type="function">
    <text evidence="6">Catalyzes the base-exchange of a guanine (G) residue with the queuine precursor 7-aminomethyl-7-deazaguanine (PreQ1) at position 34 (anticodon wobble position) in tRNAs with GU(N) anticodons (tRNA-Asp, -Asn, -His and -Tyr). Catalysis occurs through a double-displacement mechanism. The nucleophile active site attacks the C1' of nucleotide 34 to detach the guanine base from the RNA, forming a covalent enzyme-RNA intermediate. The proton acceptor active site deprotonates the incoming PreQ1, allowing a nucleophilic attack on the C1' of the ribose to form the product. After dissociation, two additional enzymatic reactions on the tRNA convert PreQ1 to queuine (Q), resulting in the hypermodified nucleoside queuosine (7-(((4,5-cis-dihydroxy-2-cyclopenten-1-yl)amino)methyl)-7-deazaguanosine).</text>
</comment>
<evidence type="ECO:0000313" key="9">
    <source>
        <dbReference type="Proteomes" id="UP000005947"/>
    </source>
</evidence>
<comment type="similarity">
    <text evidence="6">Belongs to the queuine tRNA-ribosyltransferase family.</text>
</comment>
<evidence type="ECO:0000256" key="6">
    <source>
        <dbReference type="HAMAP-Rule" id="MF_00168"/>
    </source>
</evidence>
<proteinExistence type="inferred from homology"/>
<protein>
    <recommendedName>
        <fullName evidence="6">Queuine tRNA-ribosyltransferase</fullName>
        <ecNumber evidence="6">2.4.2.29</ecNumber>
    </recommendedName>
    <alternativeName>
        <fullName evidence="6">Guanine insertion enzyme</fullName>
    </alternativeName>
    <alternativeName>
        <fullName evidence="6">tRNA-guanine transglycosylase</fullName>
    </alternativeName>
</protein>
<feature type="binding site" evidence="6">
    <location>
        <position position="202"/>
    </location>
    <ligand>
        <name>substrate</name>
    </ligand>
</feature>
<comment type="subunit">
    <text evidence="6">Homodimer. Within each dimer, one monomer is responsible for RNA recognition and catalysis, while the other monomer binds to the replacement base PreQ1.</text>
</comment>
<feature type="binding site" evidence="6">
    <location>
        <position position="351"/>
    </location>
    <ligand>
        <name>Zn(2+)</name>
        <dbReference type="ChEBI" id="CHEBI:29105"/>
    </ligand>
</feature>
<keyword evidence="9" id="KW-1185">Reference proteome</keyword>
<feature type="binding site" evidence="6">
    <location>
        <begin position="105"/>
        <end position="109"/>
    </location>
    <ligand>
        <name>substrate</name>
    </ligand>
</feature>
<organism evidence="8 9">
    <name type="scientific">Fannyhessea vaginae DSM 15829</name>
    <dbReference type="NCBI Taxonomy" id="525256"/>
    <lineage>
        <taxon>Bacteria</taxon>
        <taxon>Bacillati</taxon>
        <taxon>Actinomycetota</taxon>
        <taxon>Coriobacteriia</taxon>
        <taxon>Coriobacteriales</taxon>
        <taxon>Atopobiaceae</taxon>
        <taxon>Fannyhessea</taxon>
    </lineage>
</organism>
<dbReference type="NCBIfam" id="TIGR00449">
    <property type="entry name" value="tgt_general"/>
    <property type="match status" value="1"/>
</dbReference>
<feature type="binding site" evidence="6">
    <location>
        <position position="321"/>
    </location>
    <ligand>
        <name>Zn(2+)</name>
        <dbReference type="ChEBI" id="CHEBI:29105"/>
    </ligand>
</feature>
<dbReference type="GeneID" id="93209952"/>
<dbReference type="GO" id="GO:0005829">
    <property type="term" value="C:cytosol"/>
    <property type="evidence" value="ECO:0007669"/>
    <property type="project" value="TreeGrafter"/>
</dbReference>
<keyword evidence="3 6" id="KW-0819">tRNA processing</keyword>
<dbReference type="HAMAP" id="MF_00168">
    <property type="entry name" value="Q_tRNA_Tgt"/>
    <property type="match status" value="1"/>
</dbReference>
<dbReference type="Gene3D" id="3.20.20.105">
    <property type="entry name" value="Queuine tRNA-ribosyltransferase-like"/>
    <property type="match status" value="1"/>
</dbReference>
<feature type="active site" description="Proton acceptor" evidence="6">
    <location>
        <position position="105"/>
    </location>
</feature>
<gene>
    <name evidence="6 8" type="primary">tgt</name>
    <name evidence="8" type="ORF">HMPREF0091_10393</name>
</gene>
<evidence type="ECO:0000259" key="7">
    <source>
        <dbReference type="Pfam" id="PF01702"/>
    </source>
</evidence>